<keyword evidence="2" id="KW-0723">Serine/threonine-protein kinase</keyword>
<keyword evidence="10" id="KW-1133">Transmembrane helix</keyword>
<dbReference type="InterPro" id="IPR011009">
    <property type="entry name" value="Kinase-like_dom_sf"/>
</dbReference>
<comment type="subcellular location">
    <subcellularLocation>
        <location evidence="1">Membrane</location>
        <topology evidence="1">Single-pass membrane protein</topology>
    </subcellularLocation>
</comment>
<accession>A0AAV5K662</accession>
<dbReference type="InterPro" id="IPR001245">
    <property type="entry name" value="Ser-Thr/Tyr_kinase_cat_dom"/>
</dbReference>
<feature type="chain" id="PRO_5043663520" description="Cysteine-rich receptor-like protein kinase 10" evidence="14">
    <location>
        <begin position="23"/>
        <end position="578"/>
    </location>
</feature>
<evidence type="ECO:0000256" key="3">
    <source>
        <dbReference type="ARBA" id="ARBA00022679"/>
    </source>
</evidence>
<comment type="caution">
    <text evidence="17">The sequence shown here is derived from an EMBL/GenBank/DDBJ whole genome shotgun (WGS) entry which is preliminary data.</text>
</comment>
<evidence type="ECO:0000259" key="15">
    <source>
        <dbReference type="PROSITE" id="PS50011"/>
    </source>
</evidence>
<dbReference type="Gene3D" id="3.30.200.20">
    <property type="entry name" value="Phosphorylase Kinase, domain 1"/>
    <property type="match status" value="1"/>
</dbReference>
<keyword evidence="11" id="KW-0472">Membrane</keyword>
<feature type="signal peptide" evidence="14">
    <location>
        <begin position="1"/>
        <end position="22"/>
    </location>
</feature>
<dbReference type="FunFam" id="3.30.430.20:FF:000003">
    <property type="entry name" value="Cysteine-rich RLK (RECEPTOR-like protein kinase) 10"/>
    <property type="match status" value="1"/>
</dbReference>
<organism evidence="17 18">
    <name type="scientific">Rubroshorea leprosula</name>
    <dbReference type="NCBI Taxonomy" id="152421"/>
    <lineage>
        <taxon>Eukaryota</taxon>
        <taxon>Viridiplantae</taxon>
        <taxon>Streptophyta</taxon>
        <taxon>Embryophyta</taxon>
        <taxon>Tracheophyta</taxon>
        <taxon>Spermatophyta</taxon>
        <taxon>Magnoliopsida</taxon>
        <taxon>eudicotyledons</taxon>
        <taxon>Gunneridae</taxon>
        <taxon>Pentapetalae</taxon>
        <taxon>rosids</taxon>
        <taxon>malvids</taxon>
        <taxon>Malvales</taxon>
        <taxon>Dipterocarpaceae</taxon>
        <taxon>Rubroshorea</taxon>
    </lineage>
</organism>
<keyword evidence="5 14" id="KW-0732">Signal</keyword>
<dbReference type="InterPro" id="IPR000719">
    <property type="entry name" value="Prot_kinase_dom"/>
</dbReference>
<dbReference type="AlphaFoldDB" id="A0AAV5K662"/>
<dbReference type="InterPro" id="IPR038408">
    <property type="entry name" value="GNK2_sf"/>
</dbReference>
<evidence type="ECO:0000256" key="12">
    <source>
        <dbReference type="ARBA" id="ARBA00023170"/>
    </source>
</evidence>
<dbReference type="FunFam" id="1.10.510.10:FF:000129">
    <property type="entry name" value="cysteine-rich receptor-like protein kinase 10"/>
    <property type="match status" value="1"/>
</dbReference>
<dbReference type="CDD" id="cd23509">
    <property type="entry name" value="Gnk2-like"/>
    <property type="match status" value="2"/>
</dbReference>
<proteinExistence type="predicted"/>
<dbReference type="Gene3D" id="3.30.430.20">
    <property type="entry name" value="Gnk2 domain, C-X8-C-X2-C motif"/>
    <property type="match status" value="2"/>
</dbReference>
<evidence type="ECO:0000256" key="6">
    <source>
        <dbReference type="ARBA" id="ARBA00022737"/>
    </source>
</evidence>
<dbReference type="PROSITE" id="PS51473">
    <property type="entry name" value="GNK2"/>
    <property type="match status" value="2"/>
</dbReference>
<reference evidence="17 18" key="1">
    <citation type="journal article" date="2021" name="Commun. Biol.">
        <title>The genome of Shorea leprosula (Dipterocarpaceae) highlights the ecological relevance of drought in aseasonal tropical rainforests.</title>
        <authorList>
            <person name="Ng K.K.S."/>
            <person name="Kobayashi M.J."/>
            <person name="Fawcett J.A."/>
            <person name="Hatakeyama M."/>
            <person name="Paape T."/>
            <person name="Ng C.H."/>
            <person name="Ang C.C."/>
            <person name="Tnah L.H."/>
            <person name="Lee C.T."/>
            <person name="Nishiyama T."/>
            <person name="Sese J."/>
            <person name="O'Brien M.J."/>
            <person name="Copetti D."/>
            <person name="Mohd Noor M.I."/>
            <person name="Ong R.C."/>
            <person name="Putra M."/>
            <person name="Sireger I.Z."/>
            <person name="Indrioko S."/>
            <person name="Kosugi Y."/>
            <person name="Izuno A."/>
            <person name="Isagi Y."/>
            <person name="Lee S.L."/>
            <person name="Shimizu K.K."/>
        </authorList>
    </citation>
    <scope>NUCLEOTIDE SEQUENCE [LARGE SCALE GENOMIC DNA]</scope>
    <source>
        <strain evidence="17">214</strain>
    </source>
</reference>
<evidence type="ECO:0000256" key="11">
    <source>
        <dbReference type="ARBA" id="ARBA00023136"/>
    </source>
</evidence>
<evidence type="ECO:0000256" key="14">
    <source>
        <dbReference type="SAM" id="SignalP"/>
    </source>
</evidence>
<dbReference type="Pfam" id="PF07714">
    <property type="entry name" value="PK_Tyr_Ser-Thr"/>
    <property type="match status" value="1"/>
</dbReference>
<keyword evidence="7" id="KW-0547">Nucleotide-binding</keyword>
<keyword evidence="12" id="KW-0675">Receptor</keyword>
<evidence type="ECO:0000256" key="9">
    <source>
        <dbReference type="ARBA" id="ARBA00022840"/>
    </source>
</evidence>
<evidence type="ECO:0000256" key="10">
    <source>
        <dbReference type="ARBA" id="ARBA00022989"/>
    </source>
</evidence>
<sequence length="578" mass="64733">MGSSALFLILFFSVFLITLVSAADIYFQSRCVENGNFTANSTYGANLNRLFSQLSTTADFNYGFYNLSVGRSPDRVNAIGLCRGDQKEGVCRSCLNDTISALEQRCPKYQEAIGYSEFCTLHYSSRQLYGSMESKPAHYLYNVNNASDGDVFIWELSPFLRDLSRIAAAGGPLLKYAANYSAGIYALEQCTPDLSEKDCSDCLTTAISKIPVADLSRKIGGRILQPSCNLRYETRPFFAAVDIPQPQPLPPPPQGKVRFFSFRGKLSEGQEVAVKRLSSVSRQGDLEFKNEVLLVAKLQHRNLVRLLGFCLERDERLLIYEFVPNTSLDHFIFDRIKCAQLDWEIRCKIIKGVARGLLYLHEDSRLRIIHRDLKASNVLLDENMNPKIADFGMARLVVRDETQGNTSRIVGTHGYMAPEYAMYGQFSIKSDAFSFGVLLLEIVSGQKNSCFQNGENIEDLLSYSWKNWKEGTGLNLLDPTLRNGSTAEMMRCIHIGLLCVQENVAHRPAMASVVLMLNDNLISLPVPSKPAFFVHSNIASNMSSSFGYNSWVQDSQRLEEQSVPLSNNDVSITELCPR</sequence>
<keyword evidence="4" id="KW-0812">Transmembrane</keyword>
<dbReference type="PANTHER" id="PTHR27002:SF1073">
    <property type="entry name" value="CYSTEINE-RICH RECEPTOR-LIKE PROTEIN KINASE 29"/>
    <property type="match status" value="1"/>
</dbReference>
<dbReference type="SMART" id="SM00220">
    <property type="entry name" value="S_TKc"/>
    <property type="match status" value="1"/>
</dbReference>
<dbReference type="PROSITE" id="PS50011">
    <property type="entry name" value="PROTEIN_KINASE_DOM"/>
    <property type="match status" value="1"/>
</dbReference>
<evidence type="ECO:0000313" key="17">
    <source>
        <dbReference type="EMBL" id="GKV19244.1"/>
    </source>
</evidence>
<evidence type="ECO:0000256" key="8">
    <source>
        <dbReference type="ARBA" id="ARBA00022777"/>
    </source>
</evidence>
<keyword evidence="13" id="KW-0325">Glycoprotein</keyword>
<dbReference type="Proteomes" id="UP001054252">
    <property type="component" value="Unassembled WGS sequence"/>
</dbReference>
<evidence type="ECO:0000256" key="2">
    <source>
        <dbReference type="ARBA" id="ARBA00022527"/>
    </source>
</evidence>
<protein>
    <recommendedName>
        <fullName evidence="19">Cysteine-rich receptor-like protein kinase 10</fullName>
    </recommendedName>
</protein>
<keyword evidence="6" id="KW-0677">Repeat</keyword>
<feature type="domain" description="Gnk2-homologous" evidence="16">
    <location>
        <begin position="25"/>
        <end position="128"/>
    </location>
</feature>
<evidence type="ECO:0000259" key="16">
    <source>
        <dbReference type="PROSITE" id="PS51473"/>
    </source>
</evidence>
<evidence type="ECO:0000313" key="18">
    <source>
        <dbReference type="Proteomes" id="UP001054252"/>
    </source>
</evidence>
<name>A0AAV5K662_9ROSI</name>
<dbReference type="Pfam" id="PF01657">
    <property type="entry name" value="Stress-antifung"/>
    <property type="match status" value="2"/>
</dbReference>
<keyword evidence="9" id="KW-0067">ATP-binding</keyword>
<dbReference type="InterPro" id="IPR002902">
    <property type="entry name" value="GNK2"/>
</dbReference>
<keyword evidence="3" id="KW-0808">Transferase</keyword>
<dbReference type="EMBL" id="BPVZ01000052">
    <property type="protein sequence ID" value="GKV19244.1"/>
    <property type="molecule type" value="Genomic_DNA"/>
</dbReference>
<dbReference type="PANTHER" id="PTHR27002">
    <property type="entry name" value="RECEPTOR-LIKE SERINE/THREONINE-PROTEIN KINASE SD1-8"/>
    <property type="match status" value="1"/>
</dbReference>
<evidence type="ECO:0000256" key="7">
    <source>
        <dbReference type="ARBA" id="ARBA00022741"/>
    </source>
</evidence>
<dbReference type="GO" id="GO:0006950">
    <property type="term" value="P:response to stress"/>
    <property type="evidence" value="ECO:0007669"/>
    <property type="project" value="UniProtKB-ARBA"/>
</dbReference>
<feature type="domain" description="Protein kinase" evidence="15">
    <location>
        <begin position="243"/>
        <end position="522"/>
    </location>
</feature>
<evidence type="ECO:0000256" key="4">
    <source>
        <dbReference type="ARBA" id="ARBA00022692"/>
    </source>
</evidence>
<dbReference type="SUPFAM" id="SSF56112">
    <property type="entry name" value="Protein kinase-like (PK-like)"/>
    <property type="match status" value="1"/>
</dbReference>
<dbReference type="InterPro" id="IPR008271">
    <property type="entry name" value="Ser/Thr_kinase_AS"/>
</dbReference>
<dbReference type="GO" id="GO:0005886">
    <property type="term" value="C:plasma membrane"/>
    <property type="evidence" value="ECO:0007669"/>
    <property type="project" value="TreeGrafter"/>
</dbReference>
<keyword evidence="8" id="KW-0418">Kinase</keyword>
<dbReference type="FunFam" id="3.30.200.20:FF:000910">
    <property type="entry name" value="Cysteine-rich receptor-like protein kinase 11"/>
    <property type="match status" value="1"/>
</dbReference>
<feature type="domain" description="Gnk2-homologous" evidence="16">
    <location>
        <begin position="134"/>
        <end position="237"/>
    </location>
</feature>
<evidence type="ECO:0008006" key="19">
    <source>
        <dbReference type="Google" id="ProtNLM"/>
    </source>
</evidence>
<keyword evidence="18" id="KW-1185">Reference proteome</keyword>
<dbReference type="PROSITE" id="PS00108">
    <property type="entry name" value="PROTEIN_KINASE_ST"/>
    <property type="match status" value="1"/>
</dbReference>
<dbReference type="CDD" id="cd14066">
    <property type="entry name" value="STKc_IRAK"/>
    <property type="match status" value="1"/>
</dbReference>
<evidence type="ECO:0000256" key="1">
    <source>
        <dbReference type="ARBA" id="ARBA00004167"/>
    </source>
</evidence>
<dbReference type="GO" id="GO:0005524">
    <property type="term" value="F:ATP binding"/>
    <property type="evidence" value="ECO:0007669"/>
    <property type="project" value="UniProtKB-KW"/>
</dbReference>
<dbReference type="Gene3D" id="1.10.510.10">
    <property type="entry name" value="Transferase(Phosphotransferase) domain 1"/>
    <property type="match status" value="1"/>
</dbReference>
<evidence type="ECO:0000256" key="5">
    <source>
        <dbReference type="ARBA" id="ARBA00022729"/>
    </source>
</evidence>
<evidence type="ECO:0000256" key="13">
    <source>
        <dbReference type="ARBA" id="ARBA00023180"/>
    </source>
</evidence>
<gene>
    <name evidence="17" type="ORF">SLEP1_g29531</name>
</gene>
<dbReference type="GO" id="GO:0004674">
    <property type="term" value="F:protein serine/threonine kinase activity"/>
    <property type="evidence" value="ECO:0007669"/>
    <property type="project" value="UniProtKB-KW"/>
</dbReference>